<keyword evidence="9" id="KW-1185">Reference proteome</keyword>
<dbReference type="GO" id="GO:0003700">
    <property type="term" value="F:DNA-binding transcription factor activity"/>
    <property type="evidence" value="ECO:0007669"/>
    <property type="project" value="InterPro"/>
</dbReference>
<dbReference type="InterPro" id="IPR036390">
    <property type="entry name" value="WH_DNA-bd_sf"/>
</dbReference>
<dbReference type="SUPFAM" id="SSF46785">
    <property type="entry name" value="Winged helix' DNA-binding domain"/>
    <property type="match status" value="1"/>
</dbReference>
<evidence type="ECO:0000256" key="5">
    <source>
        <dbReference type="ARBA" id="ARBA00023163"/>
    </source>
</evidence>
<sequence>MSNLDHGATTVSSRALGVLLDSWRASSAPGYLALADRIRLLVLDGRLPVGTRLPSERDLCAHLGVSRTTVAAAYAALRDSGHVDSVRGSGSVVRLPTRASLPRPATAEGLLDLTKAALPAADGIAEAAQRAAGRLGAYLGDSGYDQIGRPVLREAIAERYRRRGLETSADQIVVTLGAQHAIALLARVLVGRGDRAVVEAPGYPHAFEALRVAGARLVPISVTVADGWDEPALMQTLRRTSPPVAYLMPDFHNPTGATMPADQRVRVLEAAAAEGTVVIVDETMGELAIDPVLERPLPMAAYGRAVSIGSVGKSLWGGLRIGWIRADRPLVDRLVRARSAGDLGTPVLEQLVVAELLGDLDRVLEARAAHLRRGRDRVVTGLRTAFPSWDVPSPAGGLSTWVGLGAPVSSQLTLAARREGLLLAAGPVFGVDGAFERFLRVPFSYGDDETDRALAALRAAWAGVDGVQAPASPLLAEVV</sequence>
<protein>
    <submittedName>
        <fullName evidence="8">DNA-binding transcriptional MocR family regulator</fullName>
    </submittedName>
    <submittedName>
        <fullName evidence="7">GntR family transcriptional regulator</fullName>
    </submittedName>
</protein>
<accession>A0A7W3JJX4</accession>
<comment type="similarity">
    <text evidence="1">In the C-terminal section; belongs to the class-I pyridoxal-phosphate-dependent aminotransferase family.</text>
</comment>
<proteinExistence type="inferred from homology"/>
<reference evidence="8 10" key="2">
    <citation type="submission" date="2020-07" db="EMBL/GenBank/DDBJ databases">
        <title>Sequencing the genomes of 1000 actinobacteria strains.</title>
        <authorList>
            <person name="Klenk H.-P."/>
        </authorList>
    </citation>
    <scope>NUCLEOTIDE SEQUENCE [LARGE SCALE GENOMIC DNA]</scope>
    <source>
        <strain evidence="8 10">DSM 10309</strain>
    </source>
</reference>
<dbReference type="InterPro" id="IPR000524">
    <property type="entry name" value="Tscrpt_reg_HTH_GntR"/>
</dbReference>
<dbReference type="OrthoDB" id="199743at2"/>
<dbReference type="PANTHER" id="PTHR46577:SF1">
    <property type="entry name" value="HTH-TYPE TRANSCRIPTIONAL REGULATORY PROTEIN GABR"/>
    <property type="match status" value="1"/>
</dbReference>
<evidence type="ECO:0000256" key="1">
    <source>
        <dbReference type="ARBA" id="ARBA00005384"/>
    </source>
</evidence>
<keyword evidence="3" id="KW-0805">Transcription regulation</keyword>
<dbReference type="InterPro" id="IPR036388">
    <property type="entry name" value="WH-like_DNA-bd_sf"/>
</dbReference>
<reference evidence="7 9" key="1">
    <citation type="submission" date="2019-07" db="EMBL/GenBank/DDBJ databases">
        <title>Whole genome shotgun sequence of Frigoribacterium faeni NBRC 103066.</title>
        <authorList>
            <person name="Hosoyama A."/>
            <person name="Uohara A."/>
            <person name="Ohji S."/>
            <person name="Ichikawa N."/>
        </authorList>
    </citation>
    <scope>NUCLEOTIDE SEQUENCE [LARGE SCALE GENOMIC DNA]</scope>
    <source>
        <strain evidence="7 9">NBRC 103066</strain>
    </source>
</reference>
<evidence type="ECO:0000259" key="6">
    <source>
        <dbReference type="PROSITE" id="PS50949"/>
    </source>
</evidence>
<keyword evidence="4 8" id="KW-0238">DNA-binding</keyword>
<keyword evidence="2" id="KW-0663">Pyridoxal phosphate</keyword>
<evidence type="ECO:0000256" key="2">
    <source>
        <dbReference type="ARBA" id="ARBA00022898"/>
    </source>
</evidence>
<dbReference type="InterPro" id="IPR051446">
    <property type="entry name" value="HTH_trans_reg/aminotransferase"/>
</dbReference>
<dbReference type="CDD" id="cd07377">
    <property type="entry name" value="WHTH_GntR"/>
    <property type="match status" value="1"/>
</dbReference>
<dbReference type="Gene3D" id="3.40.640.10">
    <property type="entry name" value="Type I PLP-dependent aspartate aminotransferase-like (Major domain)"/>
    <property type="match status" value="1"/>
</dbReference>
<dbReference type="PANTHER" id="PTHR46577">
    <property type="entry name" value="HTH-TYPE TRANSCRIPTIONAL REGULATORY PROTEIN GABR"/>
    <property type="match status" value="1"/>
</dbReference>
<dbReference type="RefSeq" id="WP_146856823.1">
    <property type="nucleotide sequence ID" value="NZ_BAAAHR010000007.1"/>
</dbReference>
<dbReference type="EMBL" id="JACGWW010000003">
    <property type="protein sequence ID" value="MBA8814193.1"/>
    <property type="molecule type" value="Genomic_DNA"/>
</dbReference>
<evidence type="ECO:0000313" key="9">
    <source>
        <dbReference type="Proteomes" id="UP000321154"/>
    </source>
</evidence>
<comment type="caution">
    <text evidence="8">The sequence shown here is derived from an EMBL/GenBank/DDBJ whole genome shotgun (WGS) entry which is preliminary data.</text>
</comment>
<organism evidence="8 10">
    <name type="scientific">Frigoribacterium faeni</name>
    <dbReference type="NCBI Taxonomy" id="145483"/>
    <lineage>
        <taxon>Bacteria</taxon>
        <taxon>Bacillati</taxon>
        <taxon>Actinomycetota</taxon>
        <taxon>Actinomycetes</taxon>
        <taxon>Micrococcales</taxon>
        <taxon>Microbacteriaceae</taxon>
        <taxon>Frigoribacterium</taxon>
    </lineage>
</organism>
<dbReference type="InterPro" id="IPR004839">
    <property type="entry name" value="Aminotransferase_I/II_large"/>
</dbReference>
<name>A0A7W3JJX4_9MICO</name>
<dbReference type="CDD" id="cd00609">
    <property type="entry name" value="AAT_like"/>
    <property type="match status" value="1"/>
</dbReference>
<evidence type="ECO:0000256" key="3">
    <source>
        <dbReference type="ARBA" id="ARBA00023015"/>
    </source>
</evidence>
<dbReference type="PRINTS" id="PR00035">
    <property type="entry name" value="HTHGNTR"/>
</dbReference>
<dbReference type="Gene3D" id="1.10.10.10">
    <property type="entry name" value="Winged helix-like DNA-binding domain superfamily/Winged helix DNA-binding domain"/>
    <property type="match status" value="1"/>
</dbReference>
<evidence type="ECO:0000313" key="7">
    <source>
        <dbReference type="EMBL" id="GEK84499.1"/>
    </source>
</evidence>
<evidence type="ECO:0000313" key="8">
    <source>
        <dbReference type="EMBL" id="MBA8814193.1"/>
    </source>
</evidence>
<dbReference type="SUPFAM" id="SSF53383">
    <property type="entry name" value="PLP-dependent transferases"/>
    <property type="match status" value="1"/>
</dbReference>
<dbReference type="Pfam" id="PF00392">
    <property type="entry name" value="GntR"/>
    <property type="match status" value="1"/>
</dbReference>
<dbReference type="PROSITE" id="PS50949">
    <property type="entry name" value="HTH_GNTR"/>
    <property type="match status" value="1"/>
</dbReference>
<dbReference type="Proteomes" id="UP000522688">
    <property type="component" value="Unassembled WGS sequence"/>
</dbReference>
<dbReference type="SMART" id="SM00345">
    <property type="entry name" value="HTH_GNTR"/>
    <property type="match status" value="1"/>
</dbReference>
<dbReference type="InterPro" id="IPR015421">
    <property type="entry name" value="PyrdxlP-dep_Trfase_major"/>
</dbReference>
<evidence type="ECO:0000256" key="4">
    <source>
        <dbReference type="ARBA" id="ARBA00023125"/>
    </source>
</evidence>
<dbReference type="InterPro" id="IPR015424">
    <property type="entry name" value="PyrdxlP-dep_Trfase"/>
</dbReference>
<evidence type="ECO:0000313" key="10">
    <source>
        <dbReference type="Proteomes" id="UP000522688"/>
    </source>
</evidence>
<dbReference type="GO" id="GO:0003677">
    <property type="term" value="F:DNA binding"/>
    <property type="evidence" value="ECO:0007669"/>
    <property type="project" value="UniProtKB-KW"/>
</dbReference>
<dbReference type="Pfam" id="PF00155">
    <property type="entry name" value="Aminotran_1_2"/>
    <property type="match status" value="1"/>
</dbReference>
<gene>
    <name evidence="8" type="ORF">FB463_002459</name>
    <name evidence="7" type="ORF">FFA01_28080</name>
</gene>
<dbReference type="EMBL" id="BJUV01000040">
    <property type="protein sequence ID" value="GEK84499.1"/>
    <property type="molecule type" value="Genomic_DNA"/>
</dbReference>
<feature type="domain" description="HTH gntR-type" evidence="6">
    <location>
        <begin position="28"/>
        <end position="96"/>
    </location>
</feature>
<dbReference type="GO" id="GO:0030170">
    <property type="term" value="F:pyridoxal phosphate binding"/>
    <property type="evidence" value="ECO:0007669"/>
    <property type="project" value="InterPro"/>
</dbReference>
<dbReference type="Proteomes" id="UP000321154">
    <property type="component" value="Unassembled WGS sequence"/>
</dbReference>
<dbReference type="AlphaFoldDB" id="A0A7W3JJX4"/>
<keyword evidence="5" id="KW-0804">Transcription</keyword>